<sequence>MKYIGFIFGEMWMTPSESPEWGGGPATAGFTEQEVSRKLV</sequence>
<organism evidence="1 2">
    <name type="scientific">Chitinophaga jiangningensis</name>
    <dbReference type="NCBI Taxonomy" id="1419482"/>
    <lineage>
        <taxon>Bacteria</taxon>
        <taxon>Pseudomonadati</taxon>
        <taxon>Bacteroidota</taxon>
        <taxon>Chitinophagia</taxon>
        <taxon>Chitinophagales</taxon>
        <taxon>Chitinophagaceae</taxon>
        <taxon>Chitinophaga</taxon>
    </lineage>
</organism>
<gene>
    <name evidence="1" type="ORF">SAMN05444266_103447</name>
</gene>
<dbReference type="AlphaFoldDB" id="A0A1M7AXU0"/>
<dbReference type="Proteomes" id="UP000184420">
    <property type="component" value="Unassembled WGS sequence"/>
</dbReference>
<protein>
    <submittedName>
        <fullName evidence="1">Uncharacterized protein</fullName>
    </submittedName>
</protein>
<reference evidence="1 2" key="1">
    <citation type="submission" date="2016-11" db="EMBL/GenBank/DDBJ databases">
        <authorList>
            <person name="Jaros S."/>
            <person name="Januszkiewicz K."/>
            <person name="Wedrychowicz H."/>
        </authorList>
    </citation>
    <scope>NUCLEOTIDE SEQUENCE [LARGE SCALE GENOMIC DNA]</scope>
    <source>
        <strain evidence="1 2">DSM 27406</strain>
    </source>
</reference>
<name>A0A1M7AXU0_9BACT</name>
<evidence type="ECO:0000313" key="1">
    <source>
        <dbReference type="EMBL" id="SHL47467.1"/>
    </source>
</evidence>
<proteinExistence type="predicted"/>
<keyword evidence="2" id="KW-1185">Reference proteome</keyword>
<evidence type="ECO:0000313" key="2">
    <source>
        <dbReference type="Proteomes" id="UP000184420"/>
    </source>
</evidence>
<accession>A0A1M7AXU0</accession>
<dbReference type="RefSeq" id="WP_262487672.1">
    <property type="nucleotide sequence ID" value="NZ_FRBL01000003.1"/>
</dbReference>
<dbReference type="EMBL" id="FRBL01000003">
    <property type="protein sequence ID" value="SHL47467.1"/>
    <property type="molecule type" value="Genomic_DNA"/>
</dbReference>